<evidence type="ECO:0000313" key="2">
    <source>
        <dbReference type="EMBL" id="KAF4625913.1"/>
    </source>
</evidence>
<dbReference type="PANTHER" id="PTHR37451:SF4">
    <property type="entry name" value="MARVEL DOMAIN-CONTAINING PROTEIN"/>
    <property type="match status" value="1"/>
</dbReference>
<keyword evidence="1" id="KW-1133">Transmembrane helix</keyword>
<protein>
    <recommendedName>
        <fullName evidence="4">MARVEL domain-containing protein</fullName>
    </recommendedName>
</protein>
<dbReference type="Proteomes" id="UP000566819">
    <property type="component" value="Unassembled WGS sequence"/>
</dbReference>
<proteinExistence type="predicted"/>
<sequence length="187" mass="21547">MLYEETYEARENRRRSSQSSSQLSITFITIAFIDLVLTGYIITVFDGDTFHSFALTFISFTWTFFFMLYIFITPSWLPAFYHYWTHLGLEITAFALWISDFSLLCWETMLGDGTLGVYSTGLDPTLAASAARPIVKVAVDCGKAADVLSCLNWILFGTTLILFVRRERALRQQQHGQRVEHEYWVGY</sequence>
<dbReference type="PANTHER" id="PTHR37451">
    <property type="entry name" value="MARVEL DOMAIN"/>
    <property type="match status" value="1"/>
</dbReference>
<gene>
    <name evidence="2" type="ORF">G7Y89_g12251</name>
</gene>
<feature type="transmembrane region" description="Helical" evidence="1">
    <location>
        <begin position="144"/>
        <end position="164"/>
    </location>
</feature>
<organism evidence="2 3">
    <name type="scientific">Cudoniella acicularis</name>
    <dbReference type="NCBI Taxonomy" id="354080"/>
    <lineage>
        <taxon>Eukaryota</taxon>
        <taxon>Fungi</taxon>
        <taxon>Dikarya</taxon>
        <taxon>Ascomycota</taxon>
        <taxon>Pezizomycotina</taxon>
        <taxon>Leotiomycetes</taxon>
        <taxon>Helotiales</taxon>
        <taxon>Tricladiaceae</taxon>
        <taxon>Cudoniella</taxon>
    </lineage>
</organism>
<feature type="transmembrane region" description="Helical" evidence="1">
    <location>
        <begin position="79"/>
        <end position="99"/>
    </location>
</feature>
<reference evidence="2 3" key="1">
    <citation type="submission" date="2020-03" db="EMBL/GenBank/DDBJ databases">
        <title>Draft Genome Sequence of Cudoniella acicularis.</title>
        <authorList>
            <person name="Buettner E."/>
            <person name="Kellner H."/>
        </authorList>
    </citation>
    <scope>NUCLEOTIDE SEQUENCE [LARGE SCALE GENOMIC DNA]</scope>
    <source>
        <strain evidence="2 3">DSM 108380</strain>
    </source>
</reference>
<comment type="caution">
    <text evidence="2">The sequence shown here is derived from an EMBL/GenBank/DDBJ whole genome shotgun (WGS) entry which is preliminary data.</text>
</comment>
<keyword evidence="3" id="KW-1185">Reference proteome</keyword>
<accession>A0A8H4RAF4</accession>
<dbReference type="EMBL" id="JAAMPI010001267">
    <property type="protein sequence ID" value="KAF4625913.1"/>
    <property type="molecule type" value="Genomic_DNA"/>
</dbReference>
<evidence type="ECO:0008006" key="4">
    <source>
        <dbReference type="Google" id="ProtNLM"/>
    </source>
</evidence>
<feature type="transmembrane region" description="Helical" evidence="1">
    <location>
        <begin position="23"/>
        <end position="45"/>
    </location>
</feature>
<dbReference type="OrthoDB" id="5325022at2759"/>
<feature type="transmembrane region" description="Helical" evidence="1">
    <location>
        <begin position="51"/>
        <end position="72"/>
    </location>
</feature>
<keyword evidence="1" id="KW-0812">Transmembrane</keyword>
<dbReference type="AlphaFoldDB" id="A0A8H4RAF4"/>
<evidence type="ECO:0000256" key="1">
    <source>
        <dbReference type="SAM" id="Phobius"/>
    </source>
</evidence>
<name>A0A8H4RAF4_9HELO</name>
<keyword evidence="1" id="KW-0472">Membrane</keyword>
<evidence type="ECO:0000313" key="3">
    <source>
        <dbReference type="Proteomes" id="UP000566819"/>
    </source>
</evidence>